<name>A0A7Y0L623_9FIRM</name>
<proteinExistence type="predicted"/>
<keyword evidence="2" id="KW-0378">Hydrolase</keyword>
<reference evidence="2 3" key="1">
    <citation type="submission" date="2020-04" db="EMBL/GenBank/DDBJ databases">
        <authorList>
            <person name="Zhang R."/>
            <person name="Schippers A."/>
        </authorList>
    </citation>
    <scope>NUCLEOTIDE SEQUENCE [LARGE SCALE GENOMIC DNA]</scope>
    <source>
        <strain evidence="2 3">DSM 109850</strain>
    </source>
</reference>
<dbReference type="InterPro" id="IPR036397">
    <property type="entry name" value="RNaseH_sf"/>
</dbReference>
<keyword evidence="2" id="KW-0540">Nuclease</keyword>
<dbReference type="Gene3D" id="3.30.420.10">
    <property type="entry name" value="Ribonuclease H-like superfamily/Ribonuclease H"/>
    <property type="match status" value="1"/>
</dbReference>
<dbReference type="Proteomes" id="UP000533476">
    <property type="component" value="Unassembled WGS sequence"/>
</dbReference>
<evidence type="ECO:0000313" key="3">
    <source>
        <dbReference type="Proteomes" id="UP000533476"/>
    </source>
</evidence>
<keyword evidence="3" id="KW-1185">Reference proteome</keyword>
<evidence type="ECO:0000259" key="1">
    <source>
        <dbReference type="Pfam" id="PF10108"/>
    </source>
</evidence>
<dbReference type="GO" id="GO:0003676">
    <property type="term" value="F:nucleic acid binding"/>
    <property type="evidence" value="ECO:0007669"/>
    <property type="project" value="InterPro"/>
</dbReference>
<dbReference type="SUPFAM" id="SSF53098">
    <property type="entry name" value="Ribonuclease H-like"/>
    <property type="match status" value="1"/>
</dbReference>
<accession>A0A7Y0L623</accession>
<dbReference type="EMBL" id="JABBVZ010000040">
    <property type="protein sequence ID" value="NMP23115.1"/>
    <property type="molecule type" value="Genomic_DNA"/>
</dbReference>
<dbReference type="InterPro" id="IPR012337">
    <property type="entry name" value="RNaseH-like_sf"/>
</dbReference>
<keyword evidence="2" id="KW-0269">Exonuclease</keyword>
<protein>
    <submittedName>
        <fullName evidence="2">3'-5' exonuclease</fullName>
    </submittedName>
</protein>
<dbReference type="CDD" id="cd05782">
    <property type="entry name" value="DNA_polB_like1_exo"/>
    <property type="match status" value="1"/>
</dbReference>
<organism evidence="2 3">
    <name type="scientific">Sulfobacillus harzensis</name>
    <dbReference type="NCBI Taxonomy" id="2729629"/>
    <lineage>
        <taxon>Bacteria</taxon>
        <taxon>Bacillati</taxon>
        <taxon>Bacillota</taxon>
        <taxon>Clostridia</taxon>
        <taxon>Eubacteriales</taxon>
        <taxon>Clostridiales Family XVII. Incertae Sedis</taxon>
        <taxon>Sulfobacillus</taxon>
    </lineage>
</organism>
<evidence type="ECO:0000313" key="2">
    <source>
        <dbReference type="EMBL" id="NMP23115.1"/>
    </source>
</evidence>
<dbReference type="GO" id="GO:0004527">
    <property type="term" value="F:exonuclease activity"/>
    <property type="evidence" value="ECO:0007669"/>
    <property type="project" value="UniProtKB-KW"/>
</dbReference>
<dbReference type="InterPro" id="IPR019288">
    <property type="entry name" value="3'-5'_exonuclease_PolB-like"/>
</dbReference>
<gene>
    <name evidence="2" type="ORF">HIJ39_12270</name>
</gene>
<dbReference type="AlphaFoldDB" id="A0A7Y0L623"/>
<dbReference type="Pfam" id="PF10108">
    <property type="entry name" value="DNA_pol_B_exo2"/>
    <property type="match status" value="1"/>
</dbReference>
<comment type="caution">
    <text evidence="2">The sequence shown here is derived from an EMBL/GenBank/DDBJ whole genome shotgun (WGS) entry which is preliminary data.</text>
</comment>
<sequence>MRYWMVFDIETVPDAAAGRRWLGLAGEPDDGEVRRAMLAARRETTGQSDFLKPPFHQVVAIAAALVDGDGVVKKLGALGRAEDDEASLLRDFFHVVEELKPRLVGWNSSGFDIPTLLYRAMHHQIVTPAFYQIGEPYHGYRKRFDEESHLDLMDVLSGYGASPRVTLDEMAIVLGVPGKLSVDGSQVMDLFQEGALERIRQYCTHDVLTTTLVFMHYAYHRGWLDADMRQNLWQSARRWVFESEDSGWLPYREAWQALDGERGIV</sequence>
<dbReference type="RefSeq" id="WP_169100089.1">
    <property type="nucleotide sequence ID" value="NZ_JABBVZ010000040.1"/>
</dbReference>
<feature type="domain" description="Predicted 3'-5' exonuclease PolB-like" evidence="1">
    <location>
        <begin position="48"/>
        <end position="255"/>
    </location>
</feature>